<name>A0AAU8CUZ4_9HYPH</name>
<dbReference type="PANTHER" id="PTHR46797:SF23">
    <property type="entry name" value="HTH-TYPE TRANSCRIPTIONAL REGULATOR SUTR"/>
    <property type="match status" value="1"/>
</dbReference>
<dbReference type="SMART" id="SM00530">
    <property type="entry name" value="HTH_XRE"/>
    <property type="match status" value="1"/>
</dbReference>
<dbReference type="PANTHER" id="PTHR46797">
    <property type="entry name" value="HTH-TYPE TRANSCRIPTIONAL REGULATOR"/>
    <property type="match status" value="1"/>
</dbReference>
<dbReference type="InterPro" id="IPR050807">
    <property type="entry name" value="TransReg_Diox_bact_type"/>
</dbReference>
<evidence type="ECO:0000256" key="2">
    <source>
        <dbReference type="ARBA" id="ARBA00023125"/>
    </source>
</evidence>
<dbReference type="GO" id="GO:0003700">
    <property type="term" value="F:DNA-binding transcription factor activity"/>
    <property type="evidence" value="ECO:0007669"/>
    <property type="project" value="TreeGrafter"/>
</dbReference>
<dbReference type="InterPro" id="IPR010982">
    <property type="entry name" value="Lambda_DNA-bd_dom_sf"/>
</dbReference>
<dbReference type="PROSITE" id="PS50943">
    <property type="entry name" value="HTH_CROC1"/>
    <property type="match status" value="1"/>
</dbReference>
<accession>A0AAU8CUZ4</accession>
<feature type="domain" description="HTH cro/C1-type" evidence="4">
    <location>
        <begin position="11"/>
        <end position="65"/>
    </location>
</feature>
<dbReference type="InterPro" id="IPR001387">
    <property type="entry name" value="Cro/C1-type_HTH"/>
</dbReference>
<dbReference type="RefSeq" id="WP_353642641.1">
    <property type="nucleotide sequence ID" value="NZ_CP159253.1"/>
</dbReference>
<dbReference type="CDD" id="cd00093">
    <property type="entry name" value="HTH_XRE"/>
    <property type="match status" value="1"/>
</dbReference>
<evidence type="ECO:0000313" key="5">
    <source>
        <dbReference type="EMBL" id="XCG49827.1"/>
    </source>
</evidence>
<dbReference type="Gene3D" id="1.10.260.40">
    <property type="entry name" value="lambda repressor-like DNA-binding domains"/>
    <property type="match status" value="1"/>
</dbReference>
<sequence>MDMRKLVGRNVQRIRQRKRLTQEQLAEISGFSQQYISGLEKGRRNPTIITIYELASALGVSHTDLVRPDRQGLTQPTSK</sequence>
<keyword evidence="2" id="KW-0238">DNA-binding</keyword>
<proteinExistence type="predicted"/>
<dbReference type="Pfam" id="PF01381">
    <property type="entry name" value="HTH_3"/>
    <property type="match status" value="1"/>
</dbReference>
<evidence type="ECO:0000256" key="1">
    <source>
        <dbReference type="ARBA" id="ARBA00023015"/>
    </source>
</evidence>
<dbReference type="EMBL" id="CP159253">
    <property type="protein sequence ID" value="XCG49827.1"/>
    <property type="molecule type" value="Genomic_DNA"/>
</dbReference>
<keyword evidence="1" id="KW-0805">Transcription regulation</keyword>
<organism evidence="5">
    <name type="scientific">Mesorhizobium sp. WSM2240</name>
    <dbReference type="NCBI Taxonomy" id="3228851"/>
    <lineage>
        <taxon>Bacteria</taxon>
        <taxon>Pseudomonadati</taxon>
        <taxon>Pseudomonadota</taxon>
        <taxon>Alphaproteobacteria</taxon>
        <taxon>Hyphomicrobiales</taxon>
        <taxon>Phyllobacteriaceae</taxon>
        <taxon>Mesorhizobium</taxon>
    </lineage>
</organism>
<keyword evidence="3" id="KW-0804">Transcription</keyword>
<dbReference type="SUPFAM" id="SSF47413">
    <property type="entry name" value="lambda repressor-like DNA-binding domains"/>
    <property type="match status" value="1"/>
</dbReference>
<evidence type="ECO:0000259" key="4">
    <source>
        <dbReference type="PROSITE" id="PS50943"/>
    </source>
</evidence>
<dbReference type="AlphaFoldDB" id="A0AAU8CUZ4"/>
<reference evidence="5" key="1">
    <citation type="submission" date="2024-06" db="EMBL/GenBank/DDBJ databases">
        <title>Mesorhizobium karijinii sp. nov., a symbiont of the iconic Swainsona formosa from arid Australia.</title>
        <authorList>
            <person name="Hill Y.J."/>
            <person name="Watkin E.L.J."/>
            <person name="O'Hara G.W."/>
            <person name="Terpolilli J."/>
            <person name="Tye M.L."/>
            <person name="Kohlmeier M.G."/>
        </authorList>
    </citation>
    <scope>NUCLEOTIDE SEQUENCE</scope>
    <source>
        <strain evidence="5">WSM2240</strain>
    </source>
</reference>
<dbReference type="GO" id="GO:0005829">
    <property type="term" value="C:cytosol"/>
    <property type="evidence" value="ECO:0007669"/>
    <property type="project" value="TreeGrafter"/>
</dbReference>
<protein>
    <submittedName>
        <fullName evidence="5">Helix-turn-helix transcriptional regulator</fullName>
    </submittedName>
</protein>
<dbReference type="GO" id="GO:0003677">
    <property type="term" value="F:DNA binding"/>
    <property type="evidence" value="ECO:0007669"/>
    <property type="project" value="UniProtKB-KW"/>
</dbReference>
<evidence type="ECO:0000256" key="3">
    <source>
        <dbReference type="ARBA" id="ARBA00023163"/>
    </source>
</evidence>
<gene>
    <name evidence="5" type="ORF">ABVK50_04595</name>
</gene>